<keyword evidence="2" id="KW-0614">Plasmid</keyword>
<reference evidence="2" key="1">
    <citation type="submission" date="2011-12" db="EMBL/GenBank/DDBJ databases">
        <title>Complete nucleotide sequence of Streptomyces circular plasmid pCQ4.</title>
        <authorList>
            <person name="Cheng Q."/>
            <person name="Tian X."/>
            <person name="Qin Z."/>
        </authorList>
    </citation>
    <scope>NUCLEOTIDE SEQUENCE</scope>
    <source>
        <strain evidence="2">W75</strain>
        <plasmid evidence="2">pCQ4</plasmid>
    </source>
</reference>
<accession>I0CEM7</accession>
<dbReference type="EMBL" id="JQ340175">
    <property type="protein sequence ID" value="AFH75240.1"/>
    <property type="molecule type" value="Genomic_DNA"/>
</dbReference>
<geneLocation type="plasmid" evidence="2">
    <name>pCQ4</name>
</geneLocation>
<name>I0CEM7_9ACTN</name>
<organism evidence="2">
    <name type="scientific">Streptomyces sp. W75</name>
    <dbReference type="NCBI Taxonomy" id="1170711"/>
    <lineage>
        <taxon>Bacteria</taxon>
        <taxon>Bacillati</taxon>
        <taxon>Actinomycetota</taxon>
        <taxon>Actinomycetes</taxon>
        <taxon>Kitasatosporales</taxon>
        <taxon>Streptomycetaceae</taxon>
        <taxon>Streptomyces</taxon>
    </lineage>
</organism>
<proteinExistence type="predicted"/>
<feature type="compositionally biased region" description="Low complexity" evidence="1">
    <location>
        <begin position="1"/>
        <end position="16"/>
    </location>
</feature>
<evidence type="ECO:0000256" key="1">
    <source>
        <dbReference type="SAM" id="MobiDB-lite"/>
    </source>
</evidence>
<protein>
    <submittedName>
        <fullName evidence="2">Uncharacterized protein</fullName>
    </submittedName>
</protein>
<evidence type="ECO:0000313" key="2">
    <source>
        <dbReference type="EMBL" id="AFH75240.1"/>
    </source>
</evidence>
<feature type="region of interest" description="Disordered" evidence="1">
    <location>
        <begin position="1"/>
        <end position="53"/>
    </location>
</feature>
<sequence>MPGHAPAGPPHAHGGADVIPMRRDRRRHPAAVPHGNAAPQLEEPVPAGAPTPAEEQLLRVVEGVFVERGLTLADPQTAEAFHAALDLAVLAVDAARAKGAVDHAGQATITDTITNMRNVPGWL</sequence>
<dbReference type="AlphaFoldDB" id="I0CEM7"/>
<gene>
    <name evidence="2" type="ORF">pCQ4.115</name>
</gene>